<name>A0ABN8I8T9_9NEOP</name>
<evidence type="ECO:0000313" key="2">
    <source>
        <dbReference type="Proteomes" id="UP000837857"/>
    </source>
</evidence>
<accession>A0ABN8I8T9</accession>
<dbReference type="Proteomes" id="UP000837857">
    <property type="component" value="Chromosome 19"/>
</dbReference>
<dbReference type="EMBL" id="OW152831">
    <property type="protein sequence ID" value="CAH2049538.1"/>
    <property type="molecule type" value="Genomic_DNA"/>
</dbReference>
<reference evidence="1" key="1">
    <citation type="submission" date="2022-03" db="EMBL/GenBank/DDBJ databases">
        <authorList>
            <person name="Martin H S."/>
        </authorList>
    </citation>
    <scope>NUCLEOTIDE SEQUENCE</scope>
</reference>
<organism evidence="1 2">
    <name type="scientific">Iphiclides podalirius</name>
    <name type="common">scarce swallowtail</name>
    <dbReference type="NCBI Taxonomy" id="110791"/>
    <lineage>
        <taxon>Eukaryota</taxon>
        <taxon>Metazoa</taxon>
        <taxon>Ecdysozoa</taxon>
        <taxon>Arthropoda</taxon>
        <taxon>Hexapoda</taxon>
        <taxon>Insecta</taxon>
        <taxon>Pterygota</taxon>
        <taxon>Neoptera</taxon>
        <taxon>Endopterygota</taxon>
        <taxon>Lepidoptera</taxon>
        <taxon>Glossata</taxon>
        <taxon>Ditrysia</taxon>
        <taxon>Papilionoidea</taxon>
        <taxon>Papilionidae</taxon>
        <taxon>Papilioninae</taxon>
        <taxon>Iphiclides</taxon>
    </lineage>
</organism>
<feature type="non-terminal residue" evidence="1">
    <location>
        <position position="1"/>
    </location>
</feature>
<sequence>MGWLVCGITSGRHRIFKGYGTASKALTERKCTSCPESCRQSLPEVAVLSRTSLGCLTSRRMIIHRGVHFLTSVIV</sequence>
<evidence type="ECO:0000313" key="1">
    <source>
        <dbReference type="EMBL" id="CAH2049538.1"/>
    </source>
</evidence>
<protein>
    <submittedName>
        <fullName evidence="1">Uncharacterized protein</fullName>
    </submittedName>
</protein>
<proteinExistence type="predicted"/>
<keyword evidence="2" id="KW-1185">Reference proteome</keyword>
<gene>
    <name evidence="1" type="ORF">IPOD504_LOCUS6902</name>
</gene>